<protein>
    <submittedName>
        <fullName evidence="1">AlpA family phage regulatory protein</fullName>
    </submittedName>
</protein>
<dbReference type="Pfam" id="PF05930">
    <property type="entry name" value="Phage_AlpA"/>
    <property type="match status" value="1"/>
</dbReference>
<dbReference type="Proteomes" id="UP000518474">
    <property type="component" value="Unassembled WGS sequence"/>
</dbReference>
<dbReference type="EMBL" id="JABXPT010000010">
    <property type="protein sequence ID" value="MBA7899943.1"/>
    <property type="molecule type" value="Genomic_DNA"/>
</dbReference>
<evidence type="ECO:0000313" key="2">
    <source>
        <dbReference type="Proteomes" id="UP000518474"/>
    </source>
</evidence>
<comment type="caution">
    <text evidence="1">The sequence shown here is derived from an EMBL/GenBank/DDBJ whole genome shotgun (WGS) entry which is preliminary data.</text>
</comment>
<sequence>MKNQPILQTAIPATGYIRRYRLAELLGTSLSTLDRWVRSGKMPKPIKLGEKSTAFDAVEINRWLEERRNTSA</sequence>
<dbReference type="Gene3D" id="1.10.10.10">
    <property type="entry name" value="Winged helix-like DNA-binding domain superfamily/Winged helix DNA-binding domain"/>
    <property type="match status" value="1"/>
</dbReference>
<name>A0A7W3AM90_9ESCH</name>
<reference evidence="1 2" key="1">
    <citation type="submission" date="2020-06" db="EMBL/GenBank/DDBJ databases">
        <title>REHAB project genomes.</title>
        <authorList>
            <person name="Shaw L.P."/>
        </authorList>
    </citation>
    <scope>NUCLEOTIDE SEQUENCE [LARGE SCALE GENOMIC DNA]</scope>
    <source>
        <strain evidence="1 2">RHBSTW-00604</strain>
    </source>
</reference>
<dbReference type="InterPro" id="IPR036388">
    <property type="entry name" value="WH-like_DNA-bd_sf"/>
</dbReference>
<dbReference type="SUPFAM" id="SSF46955">
    <property type="entry name" value="Putative DNA-binding domain"/>
    <property type="match status" value="1"/>
</dbReference>
<dbReference type="RefSeq" id="WP_000795879.1">
    <property type="nucleotide sequence ID" value="NZ_CP056697.1"/>
</dbReference>
<gene>
    <name evidence="1" type="ORF">HV245_17620</name>
</gene>
<accession>A0A7W3AM90</accession>
<dbReference type="InterPro" id="IPR010260">
    <property type="entry name" value="AlpA"/>
</dbReference>
<organism evidence="1 2">
    <name type="scientific">Escherichia marmotae</name>
    <dbReference type="NCBI Taxonomy" id="1499973"/>
    <lineage>
        <taxon>Bacteria</taxon>
        <taxon>Pseudomonadati</taxon>
        <taxon>Pseudomonadota</taxon>
        <taxon>Gammaproteobacteria</taxon>
        <taxon>Enterobacterales</taxon>
        <taxon>Enterobacteriaceae</taxon>
        <taxon>Escherichia</taxon>
    </lineage>
</organism>
<dbReference type="AlphaFoldDB" id="A0A7W3AM90"/>
<proteinExistence type="predicted"/>
<evidence type="ECO:0000313" key="1">
    <source>
        <dbReference type="EMBL" id="MBA7899943.1"/>
    </source>
</evidence>
<dbReference type="InterPro" id="IPR009061">
    <property type="entry name" value="DNA-bd_dom_put_sf"/>
</dbReference>